<organism evidence="2">
    <name type="scientific">Marseillevirus LCMAC201</name>
    <dbReference type="NCBI Taxonomy" id="2506605"/>
    <lineage>
        <taxon>Viruses</taxon>
        <taxon>Varidnaviria</taxon>
        <taxon>Bamfordvirae</taxon>
        <taxon>Nucleocytoviricota</taxon>
        <taxon>Megaviricetes</taxon>
        <taxon>Pimascovirales</taxon>
        <taxon>Pimascovirales incertae sedis</taxon>
        <taxon>Marseilleviridae</taxon>
    </lineage>
</organism>
<protein>
    <submittedName>
        <fullName evidence="2">Uncharacterized protein</fullName>
    </submittedName>
</protein>
<gene>
    <name evidence="2" type="ORF">LCMAC201_03670</name>
</gene>
<evidence type="ECO:0000256" key="1">
    <source>
        <dbReference type="SAM" id="Coils"/>
    </source>
</evidence>
<accession>A0A481YX49</accession>
<evidence type="ECO:0000313" key="2">
    <source>
        <dbReference type="EMBL" id="QBK87457.1"/>
    </source>
</evidence>
<feature type="coiled-coil region" evidence="1">
    <location>
        <begin position="72"/>
        <end position="99"/>
    </location>
</feature>
<reference evidence="2" key="1">
    <citation type="journal article" date="2019" name="MBio">
        <title>Virus Genomes from Deep Sea Sediments Expand the Ocean Megavirome and Support Independent Origins of Viral Gigantism.</title>
        <authorList>
            <person name="Backstrom D."/>
            <person name="Yutin N."/>
            <person name="Jorgensen S.L."/>
            <person name="Dharamshi J."/>
            <person name="Homa F."/>
            <person name="Zaremba-Niedwiedzka K."/>
            <person name="Spang A."/>
            <person name="Wolf Y.I."/>
            <person name="Koonin E.V."/>
            <person name="Ettema T.J."/>
        </authorList>
    </citation>
    <scope>NUCLEOTIDE SEQUENCE</scope>
</reference>
<dbReference type="EMBL" id="MK500352">
    <property type="protein sequence ID" value="QBK87457.1"/>
    <property type="molecule type" value="Genomic_DNA"/>
</dbReference>
<proteinExistence type="predicted"/>
<sequence length="121" mass="14200">MNFNPKDYCDFELLTIREKVSKELKIRAEKHFYSKGSSSASQIEFSARSLDNFIKSNDFTPIIKKLETNLTKGDLDNEITEILKKLDNLDNKSEEYKYNFIHGLHLILIKFTEYPTNLVFI</sequence>
<name>A0A481YX49_9VIRU</name>
<keyword evidence="1" id="KW-0175">Coiled coil</keyword>